<sequence>MRLTSRVVNGLSGSIQNIIQLLNDYDGDQKGVISQETLKEVLVKHQVELSDEEFDCVFKDFITDGNVNYLEFLYSWDDYSMEPESPSIRKRTSSDFTIEHSILHPMKRSSRLRVTKDTLEELKKSISLHFTSRFWKIQSIFNELRSQSGVKRYEKDKRKPNVTFCYQGKDYPVFIPSRLCSRNLSYYVVRELYRNGCCVFEPSIDVQTSTFIKKGKGRFFNFSIPDGYVIPVLTKNGECPIAESDVIQVDKESNIDSIRDRLRSGAYAKHSKLTLEFVDVFYGKVDMILSAMRSIPFPELTSLEIIYGEDILNKNLENMVKGCLMPKLETITVKYLHEMVEKKPKPSQRKPKKGSKPAEKKKVEKAPEKAPEGVTEETSEKVQPESEKKNQKGKRSKRAKRAAKKPVQEAKPVEKEEQKSEQKTEQKKEKRSKQKAEQKAEKRSEKRSEQKEEKPGDKPEQKPEQQPEQKKPKNKKRHGKRRIRSDKVGDKAAMERRPAQKLLQQAKRKAFDKLGAADAALNDEDIDWKKDYKYVNFTRRYSISETTKNPNETEATRQAQLVSRVSNKHHRNINRNNVRQGPLPDFLQLIEDLKGDQSELLSIRVSRPILPEAMELFMKTFIASNCSNINTLCLCQVDFTGVHCEVLKAFLECGNVRNIEVLSFMKSKLSDEQLKVILTAILNHHMDNIQDLNFEDVFFSMENLKLLQKIVHDQVLLKIWSIHLRNIMPSFDPKKLEIIKDIFATINLSRGL</sequence>
<dbReference type="SUPFAM" id="SSF52047">
    <property type="entry name" value="RNI-like"/>
    <property type="match status" value="1"/>
</dbReference>
<feature type="region of interest" description="Disordered" evidence="1">
    <location>
        <begin position="340"/>
        <end position="506"/>
    </location>
</feature>
<feature type="compositionally biased region" description="Basic residues" evidence="1">
    <location>
        <begin position="472"/>
        <end position="484"/>
    </location>
</feature>
<dbReference type="GO" id="GO:0005509">
    <property type="term" value="F:calcium ion binding"/>
    <property type="evidence" value="ECO:0007669"/>
    <property type="project" value="InterPro"/>
</dbReference>
<feature type="compositionally biased region" description="Basic and acidic residues" evidence="1">
    <location>
        <begin position="406"/>
        <end position="471"/>
    </location>
</feature>
<accession>A0A196S9V2</accession>
<evidence type="ECO:0000256" key="1">
    <source>
        <dbReference type="SAM" id="MobiDB-lite"/>
    </source>
</evidence>
<dbReference type="Proteomes" id="UP000078348">
    <property type="component" value="Unassembled WGS sequence"/>
</dbReference>
<feature type="compositionally biased region" description="Basic and acidic residues" evidence="1">
    <location>
        <begin position="485"/>
        <end position="498"/>
    </location>
</feature>
<evidence type="ECO:0000259" key="2">
    <source>
        <dbReference type="PROSITE" id="PS50222"/>
    </source>
</evidence>
<reference evidence="3 4" key="1">
    <citation type="submission" date="2016-05" db="EMBL/GenBank/DDBJ databases">
        <title>Nuclear genome of Blastocystis sp. subtype 1 NandII.</title>
        <authorList>
            <person name="Gentekaki E."/>
            <person name="Curtis B."/>
            <person name="Stairs C."/>
            <person name="Eme L."/>
            <person name="Herman E."/>
            <person name="Klimes V."/>
            <person name="Arias M.C."/>
            <person name="Elias M."/>
            <person name="Hilliou F."/>
            <person name="Klute M."/>
            <person name="Malik S.-B."/>
            <person name="Pightling A."/>
            <person name="Rachubinski R."/>
            <person name="Salas D."/>
            <person name="Schlacht A."/>
            <person name="Suga H."/>
            <person name="Archibald J."/>
            <person name="Ball S.G."/>
            <person name="Clark G."/>
            <person name="Dacks J."/>
            <person name="Van Der Giezen M."/>
            <person name="Tsaousis A."/>
            <person name="Roger A."/>
        </authorList>
    </citation>
    <scope>NUCLEOTIDE SEQUENCE [LARGE SCALE GENOMIC DNA]</scope>
    <source>
        <strain evidence="4">ATCC 50177 / NandII</strain>
    </source>
</reference>
<dbReference type="Gene3D" id="1.10.238.10">
    <property type="entry name" value="EF-hand"/>
    <property type="match status" value="1"/>
</dbReference>
<dbReference type="SUPFAM" id="SSF47473">
    <property type="entry name" value="EF-hand"/>
    <property type="match status" value="1"/>
</dbReference>
<feature type="compositionally biased region" description="Basic and acidic residues" evidence="1">
    <location>
        <begin position="356"/>
        <end position="371"/>
    </location>
</feature>
<organism evidence="3 4">
    <name type="scientific">Blastocystis sp. subtype 1 (strain ATCC 50177 / NandII)</name>
    <dbReference type="NCBI Taxonomy" id="478820"/>
    <lineage>
        <taxon>Eukaryota</taxon>
        <taxon>Sar</taxon>
        <taxon>Stramenopiles</taxon>
        <taxon>Bigyra</taxon>
        <taxon>Opalozoa</taxon>
        <taxon>Opalinata</taxon>
        <taxon>Blastocystidae</taxon>
        <taxon>Blastocystis</taxon>
    </lineage>
</organism>
<feature type="compositionally biased region" description="Basic residues" evidence="1">
    <location>
        <begin position="391"/>
        <end position="404"/>
    </location>
</feature>
<dbReference type="EMBL" id="LXWW01000320">
    <property type="protein sequence ID" value="OAO13803.1"/>
    <property type="molecule type" value="Genomic_DNA"/>
</dbReference>
<dbReference type="OrthoDB" id="10569506at2759"/>
<feature type="compositionally biased region" description="Basic and acidic residues" evidence="1">
    <location>
        <begin position="378"/>
        <end position="390"/>
    </location>
</feature>
<dbReference type="AlphaFoldDB" id="A0A196S9V2"/>
<protein>
    <submittedName>
        <fullName evidence="3">Surface adhesion protein</fullName>
    </submittedName>
</protein>
<evidence type="ECO:0000313" key="3">
    <source>
        <dbReference type="EMBL" id="OAO13803.1"/>
    </source>
</evidence>
<dbReference type="InterPro" id="IPR002048">
    <property type="entry name" value="EF_hand_dom"/>
</dbReference>
<evidence type="ECO:0000313" key="4">
    <source>
        <dbReference type="Proteomes" id="UP000078348"/>
    </source>
</evidence>
<dbReference type="InterPro" id="IPR011992">
    <property type="entry name" value="EF-hand-dom_pair"/>
</dbReference>
<feature type="domain" description="EF-hand" evidence="2">
    <location>
        <begin position="13"/>
        <end position="48"/>
    </location>
</feature>
<keyword evidence="4" id="KW-1185">Reference proteome</keyword>
<gene>
    <name evidence="3" type="ORF">AV274_4478</name>
</gene>
<comment type="caution">
    <text evidence="3">The sequence shown here is derived from an EMBL/GenBank/DDBJ whole genome shotgun (WGS) entry which is preliminary data.</text>
</comment>
<dbReference type="PROSITE" id="PS50222">
    <property type="entry name" value="EF_HAND_2"/>
    <property type="match status" value="1"/>
</dbReference>
<proteinExistence type="predicted"/>
<name>A0A196S9V2_BLAHN</name>
<feature type="compositionally biased region" description="Basic residues" evidence="1">
    <location>
        <begin position="345"/>
        <end position="355"/>
    </location>
</feature>